<proteinExistence type="predicted"/>
<reference evidence="7" key="1">
    <citation type="submission" date="2017-03" db="EMBL/GenBank/DDBJ databases">
        <authorList>
            <person name="Monnet C."/>
        </authorList>
    </citation>
    <scope>NUCLEOTIDE SEQUENCE [LARGE SCALE GENOMIC DNA]</scope>
    <source>
        <strain evidence="7">SJ5-8</strain>
    </source>
</reference>
<dbReference type="PANTHER" id="PTHR12302">
    <property type="entry name" value="EBNA2 BINDING PROTEIN P100"/>
    <property type="match status" value="1"/>
</dbReference>
<dbReference type="SUPFAM" id="SSF50199">
    <property type="entry name" value="Staphylococcal nuclease"/>
    <property type="match status" value="1"/>
</dbReference>
<keyword evidence="7" id="KW-1185">Reference proteome</keyword>
<dbReference type="GO" id="GO:1990599">
    <property type="term" value="F:3' overhang single-stranded DNA endodeoxyribonuclease activity"/>
    <property type="evidence" value="ECO:0007669"/>
    <property type="project" value="UniProtKB-EC"/>
</dbReference>
<dbReference type="GO" id="GO:0003676">
    <property type="term" value="F:nucleic acid binding"/>
    <property type="evidence" value="ECO:0007669"/>
    <property type="project" value="InterPro"/>
</dbReference>
<organism evidence="6 7">
    <name type="scientific">Brevibacterium jeotgali</name>
    <dbReference type="NCBI Taxonomy" id="1262550"/>
    <lineage>
        <taxon>Bacteria</taxon>
        <taxon>Bacillati</taxon>
        <taxon>Actinomycetota</taxon>
        <taxon>Actinomycetes</taxon>
        <taxon>Micrococcales</taxon>
        <taxon>Brevibacteriaceae</taxon>
        <taxon>Brevibacterium</taxon>
    </lineage>
</organism>
<feature type="domain" description="TNase-like" evidence="5">
    <location>
        <begin position="36"/>
        <end position="141"/>
    </location>
</feature>
<dbReference type="OrthoDB" id="5241375at2"/>
<evidence type="ECO:0000256" key="3">
    <source>
        <dbReference type="ARBA" id="ARBA00022801"/>
    </source>
</evidence>
<dbReference type="EC" id="3.1.31.1" evidence="6"/>
<dbReference type="SMART" id="SM00318">
    <property type="entry name" value="SNc"/>
    <property type="match status" value="1"/>
</dbReference>
<sequence>MDRTWTVMAGLVVVVPLAVAVTVGLFVLPLFPSAQATETVAVVRVIDGDTIIVNRDNNEERVRILGIDAPEVARDGAPGEECAAEATALTEELTAGRDVVTTTDPSQSETDRYGRTLAYVEADGQDVGAELLTSGLAKVYESATDIARYADYERLGQQAEPPPCMR</sequence>
<dbReference type="InterPro" id="IPR002071">
    <property type="entry name" value="Thermonucl_AS"/>
</dbReference>
<evidence type="ECO:0000256" key="4">
    <source>
        <dbReference type="SAM" id="Phobius"/>
    </source>
</evidence>
<dbReference type="Gene3D" id="2.40.50.90">
    <property type="match status" value="1"/>
</dbReference>
<gene>
    <name evidence="6" type="ORF">BJEO58_01007</name>
</gene>
<evidence type="ECO:0000313" key="6">
    <source>
        <dbReference type="EMBL" id="SMY11422.1"/>
    </source>
</evidence>
<evidence type="ECO:0000256" key="1">
    <source>
        <dbReference type="ARBA" id="ARBA00022722"/>
    </source>
</evidence>
<dbReference type="PROSITE" id="PS01123">
    <property type="entry name" value="TNASE_1"/>
    <property type="match status" value="1"/>
</dbReference>
<feature type="transmembrane region" description="Helical" evidence="4">
    <location>
        <begin position="7"/>
        <end position="31"/>
    </location>
</feature>
<evidence type="ECO:0000313" key="7">
    <source>
        <dbReference type="Proteomes" id="UP000234462"/>
    </source>
</evidence>
<evidence type="ECO:0000256" key="2">
    <source>
        <dbReference type="ARBA" id="ARBA00022759"/>
    </source>
</evidence>
<dbReference type="EMBL" id="FXZM01000004">
    <property type="protein sequence ID" value="SMY11422.1"/>
    <property type="molecule type" value="Genomic_DNA"/>
</dbReference>
<dbReference type="PROSITE" id="PS50830">
    <property type="entry name" value="TNASE_3"/>
    <property type="match status" value="1"/>
</dbReference>
<dbReference type="Proteomes" id="UP000234462">
    <property type="component" value="Unassembled WGS sequence"/>
</dbReference>
<dbReference type="AlphaFoldDB" id="A0A2H1L3E3"/>
<accession>A0A2H1L3E3</accession>
<dbReference type="PANTHER" id="PTHR12302:SF3">
    <property type="entry name" value="SERINE_THREONINE-PROTEIN KINASE 31"/>
    <property type="match status" value="1"/>
</dbReference>
<keyword evidence="4" id="KW-0812">Transmembrane</keyword>
<keyword evidence="4" id="KW-1133">Transmembrane helix</keyword>
<evidence type="ECO:0000259" key="5">
    <source>
        <dbReference type="PROSITE" id="PS50830"/>
    </source>
</evidence>
<keyword evidence="3 6" id="KW-0378">Hydrolase</keyword>
<keyword evidence="2" id="KW-0255">Endonuclease</keyword>
<keyword evidence="1" id="KW-0540">Nuclease</keyword>
<protein>
    <submittedName>
        <fullName evidence="6">Micrococcal nuclease</fullName>
        <ecNumber evidence="6">3.1.31.1</ecNumber>
    </submittedName>
</protein>
<name>A0A2H1L3E3_9MICO</name>
<dbReference type="Pfam" id="PF00565">
    <property type="entry name" value="SNase"/>
    <property type="match status" value="1"/>
</dbReference>
<keyword evidence="4" id="KW-0472">Membrane</keyword>
<dbReference type="InterPro" id="IPR016071">
    <property type="entry name" value="Staphylococal_nuclease_OB-fold"/>
</dbReference>
<dbReference type="InterPro" id="IPR035437">
    <property type="entry name" value="SNase_OB-fold_sf"/>
</dbReference>